<evidence type="ECO:0000256" key="2">
    <source>
        <dbReference type="ARBA" id="ARBA00023043"/>
    </source>
</evidence>
<dbReference type="SUPFAM" id="SSF48403">
    <property type="entry name" value="Ankyrin repeat"/>
    <property type="match status" value="1"/>
</dbReference>
<dbReference type="Pfam" id="PF12796">
    <property type="entry name" value="Ank_2"/>
    <property type="match status" value="1"/>
</dbReference>
<evidence type="ECO:0000256" key="4">
    <source>
        <dbReference type="SAM" id="Phobius"/>
    </source>
</evidence>
<dbReference type="PANTHER" id="PTHR24171">
    <property type="entry name" value="ANKYRIN REPEAT DOMAIN-CONTAINING PROTEIN 39-RELATED"/>
    <property type="match status" value="1"/>
</dbReference>
<dbReference type="Proteomes" id="UP000277580">
    <property type="component" value="Unassembled WGS sequence"/>
</dbReference>
<keyword evidence="4" id="KW-0472">Membrane</keyword>
<accession>A0A3N4KFK3</accession>
<feature type="transmembrane region" description="Helical" evidence="4">
    <location>
        <begin position="159"/>
        <end position="177"/>
    </location>
</feature>
<keyword evidence="1" id="KW-0677">Repeat</keyword>
<dbReference type="InterPro" id="IPR002110">
    <property type="entry name" value="Ankyrin_rpt"/>
</dbReference>
<proteinExistence type="predicted"/>
<dbReference type="InterPro" id="IPR036770">
    <property type="entry name" value="Ankyrin_rpt-contain_sf"/>
</dbReference>
<evidence type="ECO:0000256" key="3">
    <source>
        <dbReference type="PROSITE-ProRule" id="PRU00023"/>
    </source>
</evidence>
<dbReference type="OrthoDB" id="2142040at2759"/>
<evidence type="ECO:0000313" key="6">
    <source>
        <dbReference type="Proteomes" id="UP000277580"/>
    </source>
</evidence>
<dbReference type="AlphaFoldDB" id="A0A3N4KFK3"/>
<evidence type="ECO:0000313" key="5">
    <source>
        <dbReference type="EMBL" id="RPB07121.1"/>
    </source>
</evidence>
<feature type="repeat" description="ANK" evidence="3">
    <location>
        <begin position="295"/>
        <end position="322"/>
    </location>
</feature>
<dbReference type="PROSITE" id="PS50297">
    <property type="entry name" value="ANK_REP_REGION"/>
    <property type="match status" value="2"/>
</dbReference>
<feature type="repeat" description="ANK" evidence="3">
    <location>
        <begin position="332"/>
        <end position="364"/>
    </location>
</feature>
<reference evidence="5 6" key="1">
    <citation type="journal article" date="2018" name="Nat. Ecol. Evol.">
        <title>Pezizomycetes genomes reveal the molecular basis of ectomycorrhizal truffle lifestyle.</title>
        <authorList>
            <person name="Murat C."/>
            <person name="Payen T."/>
            <person name="Noel B."/>
            <person name="Kuo A."/>
            <person name="Morin E."/>
            <person name="Chen J."/>
            <person name="Kohler A."/>
            <person name="Krizsan K."/>
            <person name="Balestrini R."/>
            <person name="Da Silva C."/>
            <person name="Montanini B."/>
            <person name="Hainaut M."/>
            <person name="Levati E."/>
            <person name="Barry K.W."/>
            <person name="Belfiori B."/>
            <person name="Cichocki N."/>
            <person name="Clum A."/>
            <person name="Dockter R.B."/>
            <person name="Fauchery L."/>
            <person name="Guy J."/>
            <person name="Iotti M."/>
            <person name="Le Tacon F."/>
            <person name="Lindquist E.A."/>
            <person name="Lipzen A."/>
            <person name="Malagnac F."/>
            <person name="Mello A."/>
            <person name="Molinier V."/>
            <person name="Miyauchi S."/>
            <person name="Poulain J."/>
            <person name="Riccioni C."/>
            <person name="Rubini A."/>
            <person name="Sitrit Y."/>
            <person name="Splivallo R."/>
            <person name="Traeger S."/>
            <person name="Wang M."/>
            <person name="Zifcakova L."/>
            <person name="Wipf D."/>
            <person name="Zambonelli A."/>
            <person name="Paolocci F."/>
            <person name="Nowrousian M."/>
            <person name="Ottonello S."/>
            <person name="Baldrian P."/>
            <person name="Spatafora J.W."/>
            <person name="Henrissat B."/>
            <person name="Nagy L.G."/>
            <person name="Aury J.M."/>
            <person name="Wincker P."/>
            <person name="Grigoriev I.V."/>
            <person name="Bonfante P."/>
            <person name="Martin F.M."/>
        </authorList>
    </citation>
    <scope>NUCLEOTIDE SEQUENCE [LARGE SCALE GENOMIC DNA]</scope>
    <source>
        <strain evidence="5 6">CCBAS932</strain>
    </source>
</reference>
<keyword evidence="2 3" id="KW-0040">ANK repeat</keyword>
<dbReference type="STRING" id="1392247.A0A3N4KFK3"/>
<dbReference type="PANTHER" id="PTHR24171:SF9">
    <property type="entry name" value="ANKYRIN REPEAT DOMAIN-CONTAINING PROTEIN 39"/>
    <property type="match status" value="1"/>
</dbReference>
<dbReference type="PROSITE" id="PS50088">
    <property type="entry name" value="ANK_REPEAT"/>
    <property type="match status" value="2"/>
</dbReference>
<sequence length="377" mass="41944">MPCSPPTHTGRLFGSIPFNGCSSKDYVYFSSHSLTAIKHLCRIMSLLSGILVDSCVGPSTTFWMYLACKAVSTIHGAWLCFLYMDHYDAAEKISREDSNTNIKSIKKTVYDSIPATAFSKYRESIVITLSSIVTIEVTLSGFDLPAANDISSWGQTGQILVALVASSCFTYGFYSMWKNKNVERRRKAIHQCSVGSQRPDLPVRPPCDDWFTWVKSLHLIVRDHHPFHFSQLRTTDHCRMESRGWEEIIYKYLRWEDETPDQLRLMLLDGAKLGDWNNVKDLIADGVDVNVVGSDGKTPLLIAVEGGGAGHLRVVKLLLQHGTVDVNVVDSDKNTPLLIAVEKNNLSLVELLLEHKARTSDQNRGGGYGTSCGGQRG</sequence>
<feature type="transmembrane region" description="Helical" evidence="4">
    <location>
        <begin position="125"/>
        <end position="147"/>
    </location>
</feature>
<dbReference type="Gene3D" id="1.25.40.20">
    <property type="entry name" value="Ankyrin repeat-containing domain"/>
    <property type="match status" value="1"/>
</dbReference>
<keyword evidence="4" id="KW-1133">Transmembrane helix</keyword>
<evidence type="ECO:0000256" key="1">
    <source>
        <dbReference type="ARBA" id="ARBA00022737"/>
    </source>
</evidence>
<protein>
    <submittedName>
        <fullName evidence="5">Ankyrin</fullName>
    </submittedName>
</protein>
<organism evidence="5 6">
    <name type="scientific">Morchella conica CCBAS932</name>
    <dbReference type="NCBI Taxonomy" id="1392247"/>
    <lineage>
        <taxon>Eukaryota</taxon>
        <taxon>Fungi</taxon>
        <taxon>Dikarya</taxon>
        <taxon>Ascomycota</taxon>
        <taxon>Pezizomycotina</taxon>
        <taxon>Pezizomycetes</taxon>
        <taxon>Pezizales</taxon>
        <taxon>Morchellaceae</taxon>
        <taxon>Morchella</taxon>
    </lineage>
</organism>
<name>A0A3N4KFK3_9PEZI</name>
<dbReference type="EMBL" id="ML119195">
    <property type="protein sequence ID" value="RPB07121.1"/>
    <property type="molecule type" value="Genomic_DNA"/>
</dbReference>
<feature type="transmembrane region" description="Helical" evidence="4">
    <location>
        <begin position="62"/>
        <end position="84"/>
    </location>
</feature>
<keyword evidence="6" id="KW-1185">Reference proteome</keyword>
<dbReference type="SMART" id="SM00248">
    <property type="entry name" value="ANK"/>
    <property type="match status" value="2"/>
</dbReference>
<keyword evidence="4" id="KW-0812">Transmembrane</keyword>
<gene>
    <name evidence="5" type="ORF">P167DRAFT_435175</name>
</gene>
<dbReference type="InParanoid" id="A0A3N4KFK3"/>